<keyword evidence="5" id="KW-1185">Reference proteome</keyword>
<comment type="cofactor">
    <cofactor evidence="1">
        <name>(R)-lipoate</name>
        <dbReference type="ChEBI" id="CHEBI:83088"/>
    </cofactor>
</comment>
<reference evidence="5" key="1">
    <citation type="submission" date="2017-06" db="EMBL/GenBank/DDBJ databases">
        <title>Herbaspirillum phytohormonus sp. nov., isolated from the root nodule of Robinia pseudoacacia in lead-zinc mine.</title>
        <authorList>
            <person name="Fan M."/>
            <person name="Lin Y."/>
        </authorList>
    </citation>
    <scope>NUCLEOTIDE SEQUENCE [LARGE SCALE GENOMIC DNA]</scope>
    <source>
        <strain evidence="5">SC-089</strain>
    </source>
</reference>
<sequence length="80" mass="8845">MAKQVRITLPKLSEDFETGTFVAWHKKVGDRVEQGEIVAEIMTDKVNLEIESSASGTVQALLVQEEDSVRVGQELAILEC</sequence>
<dbReference type="Pfam" id="PF00364">
    <property type="entry name" value="Biotin_lipoyl"/>
    <property type="match status" value="1"/>
</dbReference>
<dbReference type="SUPFAM" id="SSF51230">
    <property type="entry name" value="Single hybrid motif"/>
    <property type="match status" value="1"/>
</dbReference>
<evidence type="ECO:0000313" key="5">
    <source>
        <dbReference type="Proteomes" id="UP000214603"/>
    </source>
</evidence>
<accession>A0A225MRK7</accession>
<evidence type="ECO:0000256" key="1">
    <source>
        <dbReference type="ARBA" id="ARBA00001938"/>
    </source>
</evidence>
<dbReference type="PANTHER" id="PTHR23151">
    <property type="entry name" value="DIHYDROLIPOAMIDE ACETYL/SUCCINYL-TRANSFERASE-RELATED"/>
    <property type="match status" value="1"/>
</dbReference>
<dbReference type="AlphaFoldDB" id="A0A225MRK7"/>
<evidence type="ECO:0000313" key="4">
    <source>
        <dbReference type="EMBL" id="OWT62101.1"/>
    </source>
</evidence>
<dbReference type="PROSITE" id="PS50968">
    <property type="entry name" value="BIOTINYL_LIPOYL"/>
    <property type="match status" value="1"/>
</dbReference>
<protein>
    <recommendedName>
        <fullName evidence="3">Lipoyl-binding domain-containing protein</fullName>
    </recommendedName>
</protein>
<dbReference type="PANTHER" id="PTHR23151:SF90">
    <property type="entry name" value="DIHYDROLIPOYLLYSINE-RESIDUE ACETYLTRANSFERASE COMPONENT OF PYRUVATE DEHYDROGENASE COMPLEX, MITOCHONDRIAL-RELATED"/>
    <property type="match status" value="1"/>
</dbReference>
<dbReference type="PROSITE" id="PS00189">
    <property type="entry name" value="LIPOYL"/>
    <property type="match status" value="1"/>
</dbReference>
<organism evidence="4 5">
    <name type="scientific">Candidimonas nitroreducens</name>
    <dbReference type="NCBI Taxonomy" id="683354"/>
    <lineage>
        <taxon>Bacteria</taxon>
        <taxon>Pseudomonadati</taxon>
        <taxon>Pseudomonadota</taxon>
        <taxon>Betaproteobacteria</taxon>
        <taxon>Burkholderiales</taxon>
        <taxon>Alcaligenaceae</taxon>
        <taxon>Candidimonas</taxon>
    </lineage>
</organism>
<dbReference type="GO" id="GO:0045254">
    <property type="term" value="C:pyruvate dehydrogenase complex"/>
    <property type="evidence" value="ECO:0007669"/>
    <property type="project" value="InterPro"/>
</dbReference>
<dbReference type="Proteomes" id="UP000214603">
    <property type="component" value="Unassembled WGS sequence"/>
</dbReference>
<dbReference type="InterPro" id="IPR000089">
    <property type="entry name" value="Biotin_lipoyl"/>
</dbReference>
<dbReference type="RefSeq" id="WP_088603189.1">
    <property type="nucleotide sequence ID" value="NZ_NJIH01000004.1"/>
</dbReference>
<evidence type="ECO:0000256" key="2">
    <source>
        <dbReference type="ARBA" id="ARBA00022823"/>
    </source>
</evidence>
<dbReference type="CDD" id="cd06849">
    <property type="entry name" value="lipoyl_domain"/>
    <property type="match status" value="1"/>
</dbReference>
<dbReference type="InterPro" id="IPR003016">
    <property type="entry name" value="2-oxoA_DH_lipoyl-BS"/>
</dbReference>
<keyword evidence="2" id="KW-0450">Lipoyl</keyword>
<dbReference type="GO" id="GO:0006086">
    <property type="term" value="P:pyruvate decarboxylation to acetyl-CoA"/>
    <property type="evidence" value="ECO:0007669"/>
    <property type="project" value="InterPro"/>
</dbReference>
<proteinExistence type="predicted"/>
<dbReference type="OrthoDB" id="8562572at2"/>
<dbReference type="EMBL" id="NJIH01000004">
    <property type="protein sequence ID" value="OWT62101.1"/>
    <property type="molecule type" value="Genomic_DNA"/>
</dbReference>
<evidence type="ECO:0000259" key="3">
    <source>
        <dbReference type="PROSITE" id="PS50968"/>
    </source>
</evidence>
<dbReference type="Gene3D" id="2.40.50.100">
    <property type="match status" value="1"/>
</dbReference>
<gene>
    <name evidence="4" type="ORF">CEY11_09885</name>
</gene>
<dbReference type="InterPro" id="IPR045257">
    <property type="entry name" value="E2/Pdx1"/>
</dbReference>
<name>A0A225MRK7_9BURK</name>
<dbReference type="InterPro" id="IPR011053">
    <property type="entry name" value="Single_hybrid_motif"/>
</dbReference>
<feature type="domain" description="Lipoyl-binding" evidence="3">
    <location>
        <begin position="4"/>
        <end position="79"/>
    </location>
</feature>
<comment type="caution">
    <text evidence="4">The sequence shown here is derived from an EMBL/GenBank/DDBJ whole genome shotgun (WGS) entry which is preliminary data.</text>
</comment>